<dbReference type="AlphaFoldDB" id="A0A381W2P4"/>
<feature type="non-terminal residue" evidence="1">
    <location>
        <position position="1"/>
    </location>
</feature>
<gene>
    <name evidence="1" type="ORF">METZ01_LOCUS99673</name>
</gene>
<proteinExistence type="predicted"/>
<protein>
    <submittedName>
        <fullName evidence="1">Uncharacterized protein</fullName>
    </submittedName>
</protein>
<sequence>VATHTKYWPPPFLPLRARALTSSTLNPVFSNLLVNTGSGSVDQMDKTPVGLSALKKDSSPSKPCIQSLPSWVIACGPLSTSSMIALGNHCGI</sequence>
<reference evidence="1" key="1">
    <citation type="submission" date="2018-05" db="EMBL/GenBank/DDBJ databases">
        <authorList>
            <person name="Lanie J.A."/>
            <person name="Ng W.-L."/>
            <person name="Kazmierczak K.M."/>
            <person name="Andrzejewski T.M."/>
            <person name="Davidsen T.M."/>
            <person name="Wayne K.J."/>
            <person name="Tettelin H."/>
            <person name="Glass J.I."/>
            <person name="Rusch D."/>
            <person name="Podicherti R."/>
            <person name="Tsui H.-C.T."/>
            <person name="Winkler M.E."/>
        </authorList>
    </citation>
    <scope>NUCLEOTIDE SEQUENCE</scope>
</reference>
<accession>A0A381W2P4</accession>
<name>A0A381W2P4_9ZZZZ</name>
<dbReference type="EMBL" id="UINC01010531">
    <property type="protein sequence ID" value="SVA46819.1"/>
    <property type="molecule type" value="Genomic_DNA"/>
</dbReference>
<organism evidence="1">
    <name type="scientific">marine metagenome</name>
    <dbReference type="NCBI Taxonomy" id="408172"/>
    <lineage>
        <taxon>unclassified sequences</taxon>
        <taxon>metagenomes</taxon>
        <taxon>ecological metagenomes</taxon>
    </lineage>
</organism>
<evidence type="ECO:0000313" key="1">
    <source>
        <dbReference type="EMBL" id="SVA46819.1"/>
    </source>
</evidence>